<reference evidence="6" key="1">
    <citation type="journal article" date="2016" name="Genome Announc.">
        <title>Draft genome sequences of fungus Aspergillus calidoustus.</title>
        <authorList>
            <person name="Horn F."/>
            <person name="Linde J."/>
            <person name="Mattern D.J."/>
            <person name="Walther G."/>
            <person name="Guthke R."/>
            <person name="Scherlach K."/>
            <person name="Martin K."/>
            <person name="Brakhage A.A."/>
            <person name="Petzke L."/>
            <person name="Valiante V."/>
        </authorList>
    </citation>
    <scope>NUCLEOTIDE SEQUENCE [LARGE SCALE GENOMIC DNA]</scope>
    <source>
        <strain evidence="6">SF006504</strain>
    </source>
</reference>
<keyword evidence="3" id="KW-0862">Zinc</keyword>
<evidence type="ECO:0000256" key="1">
    <source>
        <dbReference type="ARBA" id="ARBA00022723"/>
    </source>
</evidence>
<feature type="domain" description="RanBP2-type" evidence="4">
    <location>
        <begin position="15"/>
        <end position="34"/>
    </location>
</feature>
<sequence>MADPFSQVPKTEGGWTCCQCDTHNLHTSKKCKVCGEDHLKCNLRTLFLYSAAPSSQAAAAPKCDRMVVLLPVRTHGQSKSGSRPVPLLWS</sequence>
<evidence type="ECO:0000313" key="5">
    <source>
        <dbReference type="EMBL" id="CEN60568.1"/>
    </source>
</evidence>
<organism evidence="5 6">
    <name type="scientific">Aspergillus calidoustus</name>
    <dbReference type="NCBI Taxonomy" id="454130"/>
    <lineage>
        <taxon>Eukaryota</taxon>
        <taxon>Fungi</taxon>
        <taxon>Dikarya</taxon>
        <taxon>Ascomycota</taxon>
        <taxon>Pezizomycotina</taxon>
        <taxon>Eurotiomycetes</taxon>
        <taxon>Eurotiomycetidae</taxon>
        <taxon>Eurotiales</taxon>
        <taxon>Aspergillaceae</taxon>
        <taxon>Aspergillus</taxon>
        <taxon>Aspergillus subgen. Nidulantes</taxon>
    </lineage>
</organism>
<accession>A0A0U5GP92</accession>
<dbReference type="EMBL" id="CDMC01000002">
    <property type="protein sequence ID" value="CEN60568.1"/>
    <property type="molecule type" value="Genomic_DNA"/>
</dbReference>
<evidence type="ECO:0000259" key="4">
    <source>
        <dbReference type="PROSITE" id="PS01358"/>
    </source>
</evidence>
<dbReference type="AlphaFoldDB" id="A0A0U5GP92"/>
<evidence type="ECO:0000256" key="2">
    <source>
        <dbReference type="ARBA" id="ARBA00022771"/>
    </source>
</evidence>
<name>A0A0U5GP92_ASPCI</name>
<evidence type="ECO:0000313" key="6">
    <source>
        <dbReference type="Proteomes" id="UP000054771"/>
    </source>
</evidence>
<dbReference type="InterPro" id="IPR001876">
    <property type="entry name" value="Znf_RanBP2"/>
</dbReference>
<dbReference type="GO" id="GO:0008270">
    <property type="term" value="F:zinc ion binding"/>
    <property type="evidence" value="ECO:0007669"/>
    <property type="project" value="UniProtKB-KW"/>
</dbReference>
<keyword evidence="1" id="KW-0479">Metal-binding</keyword>
<gene>
    <name evidence="5" type="ORF">ASPCAL03004</name>
</gene>
<dbReference type="Proteomes" id="UP000054771">
    <property type="component" value="Unassembled WGS sequence"/>
</dbReference>
<dbReference type="PROSITE" id="PS01358">
    <property type="entry name" value="ZF_RANBP2_1"/>
    <property type="match status" value="1"/>
</dbReference>
<proteinExistence type="predicted"/>
<protein>
    <recommendedName>
        <fullName evidence="4">RanBP2-type domain-containing protein</fullName>
    </recommendedName>
</protein>
<keyword evidence="6" id="KW-1185">Reference proteome</keyword>
<keyword evidence="2" id="KW-0863">Zinc-finger</keyword>
<evidence type="ECO:0000256" key="3">
    <source>
        <dbReference type="ARBA" id="ARBA00022833"/>
    </source>
</evidence>